<keyword evidence="4" id="KW-1185">Reference proteome</keyword>
<dbReference type="Pfam" id="PF00487">
    <property type="entry name" value="FA_desaturase"/>
    <property type="match status" value="1"/>
</dbReference>
<protein>
    <submittedName>
        <fullName evidence="3">Fatty acid desaturase</fullName>
    </submittedName>
</protein>
<feature type="transmembrane region" description="Helical" evidence="1">
    <location>
        <begin position="46"/>
        <end position="64"/>
    </location>
</feature>
<evidence type="ECO:0000259" key="2">
    <source>
        <dbReference type="Pfam" id="PF00487"/>
    </source>
</evidence>
<gene>
    <name evidence="3" type="ORF">DIZ80_15585</name>
</gene>
<keyword evidence="1" id="KW-0812">Transmembrane</keyword>
<feature type="transmembrane region" description="Helical" evidence="1">
    <location>
        <begin position="181"/>
        <end position="200"/>
    </location>
</feature>
<comment type="caution">
    <text evidence="3">The sequence shown here is derived from an EMBL/GenBank/DDBJ whole genome shotgun (WGS) entry which is preliminary data.</text>
</comment>
<keyword evidence="1" id="KW-0472">Membrane</keyword>
<name>A0A370DA89_9GAMM</name>
<organism evidence="3 4">
    <name type="scientific">endosymbiont of Galathealinum brachiosum</name>
    <dbReference type="NCBI Taxonomy" id="2200906"/>
    <lineage>
        <taxon>Bacteria</taxon>
        <taxon>Pseudomonadati</taxon>
        <taxon>Pseudomonadota</taxon>
        <taxon>Gammaproteobacteria</taxon>
        <taxon>sulfur-oxidizing symbionts</taxon>
    </lineage>
</organism>
<evidence type="ECO:0000313" key="4">
    <source>
        <dbReference type="Proteomes" id="UP000254266"/>
    </source>
</evidence>
<feature type="transmembrane region" description="Helical" evidence="1">
    <location>
        <begin position="158"/>
        <end position="175"/>
    </location>
</feature>
<sequence>MRETQAAQNGFSMFRYKEDRLPVLIILALTLIDFILYFTVSNALVLFVYYLLMVIPKGTICAWNHHHQHLFTFRNTLLNRGLEFAYALHTGVTTHLWRLHHVLGHHLNFLDQEKDESRWKRKDGTEMGVIEYTLNVALTAYPRGYVVGKKHPKQLKPFLLNTLITFSILGVLIWYKPVEALLLFVLPMITSLLFTAYVTYDHHAGLDTQNEFEASKNNLSRMYNLFTGNLGYHTAHHHKQGVHWSRLPQLHETIKDKIPDHLYTKSAISNMVLGD</sequence>
<accession>A0A370DA89</accession>
<evidence type="ECO:0000256" key="1">
    <source>
        <dbReference type="SAM" id="Phobius"/>
    </source>
</evidence>
<dbReference type="GO" id="GO:0006629">
    <property type="term" value="P:lipid metabolic process"/>
    <property type="evidence" value="ECO:0007669"/>
    <property type="project" value="InterPro"/>
</dbReference>
<reference evidence="3 4" key="1">
    <citation type="journal article" date="2018" name="ISME J.">
        <title>Endosymbiont genomes yield clues of tubeworm success.</title>
        <authorList>
            <person name="Li Y."/>
            <person name="Liles M.R."/>
            <person name="Halanych K.M."/>
        </authorList>
    </citation>
    <scope>NUCLEOTIDE SEQUENCE [LARGE SCALE GENOMIC DNA]</scope>
    <source>
        <strain evidence="3">A1464</strain>
    </source>
</reference>
<dbReference type="Proteomes" id="UP000254266">
    <property type="component" value="Unassembled WGS sequence"/>
</dbReference>
<dbReference type="InterPro" id="IPR005804">
    <property type="entry name" value="FA_desaturase_dom"/>
</dbReference>
<evidence type="ECO:0000313" key="3">
    <source>
        <dbReference type="EMBL" id="RDH81500.1"/>
    </source>
</evidence>
<feature type="domain" description="Fatty acid desaturase" evidence="2">
    <location>
        <begin position="44"/>
        <end position="263"/>
    </location>
</feature>
<proteinExistence type="predicted"/>
<keyword evidence="1" id="KW-1133">Transmembrane helix</keyword>
<feature type="transmembrane region" description="Helical" evidence="1">
    <location>
        <begin position="21"/>
        <end position="40"/>
    </location>
</feature>
<dbReference type="EMBL" id="QFXC01000013">
    <property type="protein sequence ID" value="RDH81500.1"/>
    <property type="molecule type" value="Genomic_DNA"/>
</dbReference>
<dbReference type="AlphaFoldDB" id="A0A370DA89"/>